<accession>A0A2R5GNM8</accession>
<comment type="caution">
    <text evidence="2">The sequence shown here is derived from an EMBL/GenBank/DDBJ whole genome shotgun (WGS) entry which is preliminary data.</text>
</comment>
<dbReference type="InParanoid" id="A0A2R5GNM8"/>
<dbReference type="EMBL" id="BEYU01000095">
    <property type="protein sequence ID" value="GBG31348.1"/>
    <property type="molecule type" value="Genomic_DNA"/>
</dbReference>
<evidence type="ECO:0000256" key="1">
    <source>
        <dbReference type="SAM" id="MobiDB-lite"/>
    </source>
</evidence>
<name>A0A2R5GNM8_9STRA</name>
<feature type="compositionally biased region" description="Basic and acidic residues" evidence="1">
    <location>
        <begin position="338"/>
        <end position="380"/>
    </location>
</feature>
<protein>
    <submittedName>
        <fullName evidence="2">Uncharacterized protein</fullName>
    </submittedName>
</protein>
<feature type="region of interest" description="Disordered" evidence="1">
    <location>
        <begin position="263"/>
        <end position="380"/>
    </location>
</feature>
<proteinExistence type="predicted"/>
<dbReference type="AlphaFoldDB" id="A0A2R5GNM8"/>
<dbReference type="PROSITE" id="PS50096">
    <property type="entry name" value="IQ"/>
    <property type="match status" value="1"/>
</dbReference>
<sequence length="380" mass="43240">MQRLEMRPEFSLQGLKTCLLANAMSANAQARAPREEDPEWRKKLKMKSATSLKLGLCLDPRTVDECMDLQSKKGRMWRVMRAKQMQQAHHRDAEKFEAWRDRIEHFSPKNEEAVKRVRAKHSGPKDAEAEASLPSKTLWHYYYHGGKTRAERRTEATQRIAEMRREQEAKLEARREGHKKRLAAFAKRGLARREMLAQRRKEQQRHLRLPVVPPEVLATKAAQQEHLLMEKEARQEAAIQIQAVIRGGLARVCSARQRGLAANRGDLPEEETNQEEANGHEQSNDVDNEALNNSINGASKIDVNIGETSKVDDSHGEQKLGDNENKTTSSFDEDSIIVDDKNSQKDDEGKEAIAEGDAFEDKESVSENGDENSKEETKET</sequence>
<gene>
    <name evidence="2" type="ORF">FCC1311_075722</name>
</gene>
<feature type="compositionally biased region" description="Basic and acidic residues" evidence="1">
    <location>
        <begin position="309"/>
        <end position="325"/>
    </location>
</feature>
<evidence type="ECO:0000313" key="2">
    <source>
        <dbReference type="EMBL" id="GBG31348.1"/>
    </source>
</evidence>
<keyword evidence="3" id="KW-1185">Reference proteome</keyword>
<organism evidence="2 3">
    <name type="scientific">Hondaea fermentalgiana</name>
    <dbReference type="NCBI Taxonomy" id="2315210"/>
    <lineage>
        <taxon>Eukaryota</taxon>
        <taxon>Sar</taxon>
        <taxon>Stramenopiles</taxon>
        <taxon>Bigyra</taxon>
        <taxon>Labyrinthulomycetes</taxon>
        <taxon>Thraustochytrida</taxon>
        <taxon>Thraustochytriidae</taxon>
        <taxon>Hondaea</taxon>
    </lineage>
</organism>
<dbReference type="Proteomes" id="UP000241890">
    <property type="component" value="Unassembled WGS sequence"/>
</dbReference>
<evidence type="ECO:0000313" key="3">
    <source>
        <dbReference type="Proteomes" id="UP000241890"/>
    </source>
</evidence>
<reference evidence="2 3" key="1">
    <citation type="submission" date="2017-12" db="EMBL/GenBank/DDBJ databases">
        <title>Sequencing, de novo assembly and annotation of complete genome of a new Thraustochytrid species, strain FCC1311.</title>
        <authorList>
            <person name="Sedici K."/>
            <person name="Godart F."/>
            <person name="Aiese Cigliano R."/>
            <person name="Sanseverino W."/>
            <person name="Barakat M."/>
            <person name="Ortet P."/>
            <person name="Marechal E."/>
            <person name="Cagnac O."/>
            <person name="Amato A."/>
        </authorList>
    </citation>
    <scope>NUCLEOTIDE SEQUENCE [LARGE SCALE GENOMIC DNA]</scope>
</reference>